<dbReference type="InterPro" id="IPR051317">
    <property type="entry name" value="Gfo/Idh/MocA_oxidoreduct"/>
</dbReference>
<dbReference type="Pfam" id="PF22725">
    <property type="entry name" value="GFO_IDH_MocA_C3"/>
    <property type="match status" value="1"/>
</dbReference>
<dbReference type="PANTHER" id="PTHR43708">
    <property type="entry name" value="CONSERVED EXPRESSED OXIDOREDUCTASE (EUROFUNG)"/>
    <property type="match status" value="1"/>
</dbReference>
<accession>A0AAN7SVE8</accession>
<dbReference type="Gene3D" id="3.40.50.720">
    <property type="entry name" value="NAD(P)-binding Rossmann-like Domain"/>
    <property type="match status" value="1"/>
</dbReference>
<evidence type="ECO:0000313" key="6">
    <source>
        <dbReference type="EMBL" id="KAK5082635.1"/>
    </source>
</evidence>
<dbReference type="AlphaFoldDB" id="A0AAN7SVE8"/>
<dbReference type="PANTHER" id="PTHR43708:SF5">
    <property type="entry name" value="CONSERVED EXPRESSED OXIDOREDUCTASE (EUROFUNG)-RELATED"/>
    <property type="match status" value="1"/>
</dbReference>
<dbReference type="EMBL" id="JAVRRJ010000007">
    <property type="protein sequence ID" value="KAK5082635.1"/>
    <property type="molecule type" value="Genomic_DNA"/>
</dbReference>
<dbReference type="Proteomes" id="UP001309876">
    <property type="component" value="Unassembled WGS sequence"/>
</dbReference>
<protein>
    <recommendedName>
        <fullName evidence="8">Oxidoreductase</fullName>
    </recommendedName>
</protein>
<evidence type="ECO:0000256" key="3">
    <source>
        <dbReference type="SAM" id="MobiDB-lite"/>
    </source>
</evidence>
<keyword evidence="2" id="KW-0560">Oxidoreductase</keyword>
<feature type="compositionally biased region" description="Polar residues" evidence="3">
    <location>
        <begin position="289"/>
        <end position="301"/>
    </location>
</feature>
<organism evidence="6 7">
    <name type="scientific">Lithohypha guttulata</name>
    <dbReference type="NCBI Taxonomy" id="1690604"/>
    <lineage>
        <taxon>Eukaryota</taxon>
        <taxon>Fungi</taxon>
        <taxon>Dikarya</taxon>
        <taxon>Ascomycota</taxon>
        <taxon>Pezizomycotina</taxon>
        <taxon>Eurotiomycetes</taxon>
        <taxon>Chaetothyriomycetidae</taxon>
        <taxon>Chaetothyriales</taxon>
        <taxon>Trichomeriaceae</taxon>
        <taxon>Lithohypha</taxon>
    </lineage>
</organism>
<dbReference type="InterPro" id="IPR036291">
    <property type="entry name" value="NAD(P)-bd_dom_sf"/>
</dbReference>
<feature type="domain" description="Gfo/Idh/MocA-like oxidoreductase N-terminal" evidence="4">
    <location>
        <begin position="6"/>
        <end position="124"/>
    </location>
</feature>
<gene>
    <name evidence="6" type="ORF">LTR05_006515</name>
</gene>
<comment type="caution">
    <text evidence="6">The sequence shown here is derived from an EMBL/GenBank/DDBJ whole genome shotgun (WGS) entry which is preliminary data.</text>
</comment>
<feature type="domain" description="GFO/IDH/MocA-like oxidoreductase" evidence="5">
    <location>
        <begin position="133"/>
        <end position="255"/>
    </location>
</feature>
<evidence type="ECO:0000256" key="1">
    <source>
        <dbReference type="ARBA" id="ARBA00010928"/>
    </source>
</evidence>
<comment type="similarity">
    <text evidence="1">Belongs to the Gfo/Idh/MocA family.</text>
</comment>
<evidence type="ECO:0000259" key="4">
    <source>
        <dbReference type="Pfam" id="PF01408"/>
    </source>
</evidence>
<dbReference type="SUPFAM" id="SSF51735">
    <property type="entry name" value="NAD(P)-binding Rossmann-fold domains"/>
    <property type="match status" value="1"/>
</dbReference>
<dbReference type="GO" id="GO:0016491">
    <property type="term" value="F:oxidoreductase activity"/>
    <property type="evidence" value="ECO:0007669"/>
    <property type="project" value="UniProtKB-KW"/>
</dbReference>
<keyword evidence="7" id="KW-1185">Reference proteome</keyword>
<evidence type="ECO:0000259" key="5">
    <source>
        <dbReference type="Pfam" id="PF22725"/>
    </source>
</evidence>
<evidence type="ECO:0008006" key="8">
    <source>
        <dbReference type="Google" id="ProtNLM"/>
    </source>
</evidence>
<name>A0AAN7SVE8_9EURO</name>
<dbReference type="Gene3D" id="3.30.360.10">
    <property type="entry name" value="Dihydrodipicolinate Reductase, domain 2"/>
    <property type="match status" value="1"/>
</dbReference>
<dbReference type="SUPFAM" id="SSF55347">
    <property type="entry name" value="Glyceraldehyde-3-phosphate dehydrogenase-like, C-terminal domain"/>
    <property type="match status" value="1"/>
</dbReference>
<dbReference type="GO" id="GO:0000166">
    <property type="term" value="F:nucleotide binding"/>
    <property type="evidence" value="ECO:0007669"/>
    <property type="project" value="InterPro"/>
</dbReference>
<dbReference type="InterPro" id="IPR055170">
    <property type="entry name" value="GFO_IDH_MocA-like_dom"/>
</dbReference>
<dbReference type="Pfam" id="PF01408">
    <property type="entry name" value="GFO_IDH_MocA"/>
    <property type="match status" value="1"/>
</dbReference>
<reference evidence="6 7" key="1">
    <citation type="submission" date="2023-08" db="EMBL/GenBank/DDBJ databases">
        <title>Black Yeasts Isolated from many extreme environments.</title>
        <authorList>
            <person name="Coleine C."/>
            <person name="Stajich J.E."/>
            <person name="Selbmann L."/>
        </authorList>
    </citation>
    <scope>NUCLEOTIDE SEQUENCE [LARGE SCALE GENOMIC DNA]</scope>
    <source>
        <strain evidence="6 7">CCFEE 5910</strain>
    </source>
</reference>
<evidence type="ECO:0000256" key="2">
    <source>
        <dbReference type="ARBA" id="ARBA00023002"/>
    </source>
</evidence>
<evidence type="ECO:0000313" key="7">
    <source>
        <dbReference type="Proteomes" id="UP001309876"/>
    </source>
</evidence>
<proteinExistence type="inferred from homology"/>
<sequence length="358" mass="40035">MSKIYSVGIIGYGLSAKIFHIPFITDTARFKLDAVVQRTPKPQDDASNDYPRTKIYRSTEELFNDADIDVVVISTAPNSHFELASKAMRAGKHVLVEKPFTPTSDEARELVKVAEQNNVLLTVYQNRRYDRDFLTVRKLVSEGSLGRVAEFETHFDRHRPDMPTAQSWKTDPANYSAVFDLGTHLLDQAVYLYGLPKRITGFVGSQREGNTIGLEDSFTALLHYEDGLMVTAKAGVVSPETDQLRFWIRGTKGSFKKFHLDPQEDQLKNGLRPGQENYGEEGESKHGILTTTSEGGMTTSKVKPVESKGYTTFYDQFAKALDANDAKLLPVDPGVSADVIRLCELMRQSSQQGRTLDL</sequence>
<dbReference type="InterPro" id="IPR000683">
    <property type="entry name" value="Gfo/Idh/MocA-like_OxRdtase_N"/>
</dbReference>
<feature type="region of interest" description="Disordered" evidence="3">
    <location>
        <begin position="265"/>
        <end position="302"/>
    </location>
</feature>